<dbReference type="InParanoid" id="Q9NAC7"/>
<keyword evidence="7" id="KW-0808">Transferase</keyword>
<dbReference type="InterPro" id="IPR017441">
    <property type="entry name" value="Protein_kinase_ATP_BS"/>
</dbReference>
<evidence type="ECO:0000256" key="5">
    <source>
        <dbReference type="RuleBase" id="RU000304"/>
    </source>
</evidence>
<comment type="similarity">
    <text evidence="5">Belongs to the protein kinase superfamily.</text>
</comment>
<dbReference type="InterPro" id="IPR008271">
    <property type="entry name" value="Ser/Thr_kinase_AS"/>
</dbReference>
<dbReference type="GeneID" id="190206"/>
<dbReference type="InterPro" id="IPR051681">
    <property type="entry name" value="Ser/Thr_Kinases-Pseudokinases"/>
</dbReference>
<dbReference type="InterPro" id="IPR000719">
    <property type="entry name" value="Prot_kinase_dom"/>
</dbReference>
<dbReference type="CTD" id="190206"/>
<dbReference type="Reactome" id="R-CEL-5673000">
    <property type="pathway name" value="RAF activation"/>
</dbReference>
<feature type="domain" description="Protein kinase" evidence="6">
    <location>
        <begin position="23"/>
        <end position="310"/>
    </location>
</feature>
<dbReference type="PANTHER" id="PTHR44329:SF298">
    <property type="entry name" value="MIXED LINEAGE KINASE DOMAIN-LIKE PROTEIN"/>
    <property type="match status" value="1"/>
</dbReference>
<gene>
    <name evidence="7" type="ORF">CELE_Y53F4B.1</name>
    <name evidence="7 9" type="ORF">Y53F4B.1</name>
</gene>
<reference evidence="7 8" key="1">
    <citation type="journal article" date="1998" name="Science">
        <title>Genome sequence of the nematode C. elegans: a platform for investigating biology.</title>
        <authorList>
            <consortium name="The C. elegans sequencing consortium"/>
            <person name="Sulson J.E."/>
            <person name="Waterston R."/>
        </authorList>
    </citation>
    <scope>NUCLEOTIDE SEQUENCE [LARGE SCALE GENOMIC DNA]</scope>
    <source>
        <strain evidence="7 8">Bristol N2</strain>
    </source>
</reference>
<dbReference type="KEGG" id="cel:CELE_Y53F4B.1"/>
<dbReference type="GO" id="GO:0005737">
    <property type="term" value="C:cytoplasm"/>
    <property type="evidence" value="ECO:0000318"/>
    <property type="project" value="GO_Central"/>
</dbReference>
<dbReference type="HOGENOM" id="CLU_593464_0_0_1"/>
<dbReference type="GO" id="GO:0004672">
    <property type="term" value="F:protein kinase activity"/>
    <property type="evidence" value="ECO:0007669"/>
    <property type="project" value="InterPro"/>
</dbReference>
<dbReference type="PROSITE" id="PS00108">
    <property type="entry name" value="PROTEIN_KINASE_ST"/>
    <property type="match status" value="1"/>
</dbReference>
<keyword evidence="8" id="KW-1185">Reference proteome</keyword>
<dbReference type="Bgee" id="WBGene00013149">
    <property type="expression patterns" value="Expressed in pharyngeal muscle cell (C elegans) and 3 other cell types or tissues"/>
</dbReference>
<dbReference type="SMR" id="Q9NAC7"/>
<dbReference type="Reactome" id="R-CEL-5689880">
    <property type="pathway name" value="Ub-specific processing proteases"/>
</dbReference>
<dbReference type="WormBase" id="Y53F4B.1">
    <property type="protein sequence ID" value="CE35672"/>
    <property type="gene ID" value="WBGene00013149"/>
</dbReference>
<evidence type="ECO:0000313" key="9">
    <source>
        <dbReference type="WormBase" id="Y53F4B.1"/>
    </source>
</evidence>
<dbReference type="STRING" id="6239.Y53F4B.1.1"/>
<dbReference type="GO" id="GO:0097527">
    <property type="term" value="P:necroptotic signaling pathway"/>
    <property type="evidence" value="ECO:0000318"/>
    <property type="project" value="GO_Central"/>
</dbReference>
<evidence type="ECO:0000256" key="4">
    <source>
        <dbReference type="PROSITE-ProRule" id="PRU10141"/>
    </source>
</evidence>
<accession>Q9NAC7</accession>
<sequence length="463" mass="53224">MLPLSSVELTDIKTDDLDIKWDNVQQFKLGDGSYADVFHVFYKGHDAVLKRSIKEYTDKERENIRREARVVAALNNCENVVRIYGICETLPFRGMIMEYCAGPNLSELVFQLDECKVKFETLRIFKWCHDLTRTLCELNVTYYHGDVKAKNVLVKERPCCCVEGIYENVKIRNTTYSLCTICNGVHLEHLSLKICDFGMSYEHKDKRLYNGGTREFSAPETIRGIYTEKSEVYSFGHLMLVLVIGGPTEDDCAVGQRAFLKMYNNKKYDMSGCKSNSICETIEWCLNNTQESRPTFKQLLSKLNSRHTHYLSLRGTDTRRLEANNEREEFLDHYRIPRKISVHRRTTTTSTCISLSETSGSNQDISVTSAAYLGGPIVNQMFIADTPLASPSASRKFRNDGFEKTNYVENQLYTGDETRKPFLTGGISHPGYSVMRKNSVWKFFVQARNSIRSKITKLVRKRK</sequence>
<dbReference type="GO" id="GO:0005524">
    <property type="term" value="F:ATP binding"/>
    <property type="evidence" value="ECO:0007669"/>
    <property type="project" value="UniProtKB-UniRule"/>
</dbReference>
<dbReference type="InterPro" id="IPR001245">
    <property type="entry name" value="Ser-Thr/Tyr_kinase_cat_dom"/>
</dbReference>
<keyword evidence="2 4" id="KW-0547">Nucleotide-binding</keyword>
<proteinExistence type="inferred from homology"/>
<dbReference type="FunCoup" id="Q9NAC7">
    <property type="interactions" value="1502"/>
</dbReference>
<evidence type="ECO:0000256" key="1">
    <source>
        <dbReference type="ARBA" id="ARBA00022527"/>
    </source>
</evidence>
<dbReference type="CDD" id="cd00180">
    <property type="entry name" value="PKc"/>
    <property type="match status" value="1"/>
</dbReference>
<dbReference type="Reactome" id="R-CEL-9013408">
    <property type="pathway name" value="RHOG GTPase cycle"/>
</dbReference>
<dbReference type="GO" id="GO:0006950">
    <property type="term" value="P:response to stress"/>
    <property type="evidence" value="ECO:0007669"/>
    <property type="project" value="UniProtKB-ARBA"/>
</dbReference>
<dbReference type="AlphaFoldDB" id="Q9NAC7"/>
<feature type="binding site" evidence="4">
    <location>
        <position position="50"/>
    </location>
    <ligand>
        <name>ATP</name>
        <dbReference type="ChEBI" id="CHEBI:30616"/>
    </ligand>
</feature>
<dbReference type="SUPFAM" id="SSF56112">
    <property type="entry name" value="Protein kinase-like (PK-like)"/>
    <property type="match status" value="1"/>
</dbReference>
<dbReference type="InterPro" id="IPR011009">
    <property type="entry name" value="Kinase-like_dom_sf"/>
</dbReference>
<dbReference type="Proteomes" id="UP000001940">
    <property type="component" value="Chromosome II"/>
</dbReference>
<evidence type="ECO:0000313" key="8">
    <source>
        <dbReference type="Proteomes" id="UP000001940"/>
    </source>
</evidence>
<dbReference type="PaxDb" id="6239-Y53F4B.1"/>
<dbReference type="Gene3D" id="1.10.510.10">
    <property type="entry name" value="Transferase(Phosphotransferase) domain 1"/>
    <property type="match status" value="2"/>
</dbReference>
<keyword evidence="7" id="KW-0418">Kinase</keyword>
<keyword evidence="3 4" id="KW-0067">ATP-binding</keyword>
<dbReference type="PANTHER" id="PTHR44329">
    <property type="entry name" value="SERINE/THREONINE-PROTEIN KINASE TNNI3K-RELATED"/>
    <property type="match status" value="1"/>
</dbReference>
<dbReference type="EMBL" id="BX284602">
    <property type="protein sequence ID" value="CAB61068.2"/>
    <property type="molecule type" value="Genomic_DNA"/>
</dbReference>
<evidence type="ECO:0000313" key="7">
    <source>
        <dbReference type="EMBL" id="CAB61068.2"/>
    </source>
</evidence>
<dbReference type="Reactome" id="R-CEL-9013424">
    <property type="pathway name" value="RHOV GTPase cycle"/>
</dbReference>
<evidence type="ECO:0000259" key="6">
    <source>
        <dbReference type="PROSITE" id="PS50011"/>
    </source>
</evidence>
<dbReference type="OMA" id="RIFKWCH"/>
<dbReference type="RefSeq" id="NP_497085.2">
    <property type="nucleotide sequence ID" value="NM_064684.2"/>
</dbReference>
<evidence type="ECO:0000256" key="3">
    <source>
        <dbReference type="ARBA" id="ARBA00022840"/>
    </source>
</evidence>
<name>Q9NAC7_CAEEL</name>
<evidence type="ECO:0000256" key="2">
    <source>
        <dbReference type="ARBA" id="ARBA00022741"/>
    </source>
</evidence>
<dbReference type="PhylomeDB" id="Q9NAC7"/>
<keyword evidence="1 5" id="KW-0723">Serine/threonine-protein kinase</keyword>
<dbReference type="eggNOG" id="KOG0192">
    <property type="taxonomic scope" value="Eukaryota"/>
</dbReference>
<dbReference type="PROSITE" id="PS00107">
    <property type="entry name" value="PROTEIN_KINASE_ATP"/>
    <property type="match status" value="1"/>
</dbReference>
<dbReference type="AGR" id="WB:WBGene00013149"/>
<dbReference type="UCSC" id="Y53F4B.1">
    <property type="organism name" value="c. elegans"/>
</dbReference>
<dbReference type="PROSITE" id="PS50011">
    <property type="entry name" value="PROTEIN_KINASE_DOM"/>
    <property type="match status" value="1"/>
</dbReference>
<protein>
    <submittedName>
        <fullName evidence="7">Protein kinase domain-containing protein</fullName>
    </submittedName>
</protein>
<dbReference type="OrthoDB" id="4062651at2759"/>
<dbReference type="Pfam" id="PF07714">
    <property type="entry name" value="PK_Tyr_Ser-Thr"/>
    <property type="match status" value="1"/>
</dbReference>
<dbReference type="SMART" id="SM00220">
    <property type="entry name" value="S_TKc"/>
    <property type="match status" value="1"/>
</dbReference>
<organism evidence="7 8">
    <name type="scientific">Caenorhabditis elegans</name>
    <dbReference type="NCBI Taxonomy" id="6239"/>
    <lineage>
        <taxon>Eukaryota</taxon>
        <taxon>Metazoa</taxon>
        <taxon>Ecdysozoa</taxon>
        <taxon>Nematoda</taxon>
        <taxon>Chromadorea</taxon>
        <taxon>Rhabditida</taxon>
        <taxon>Rhabditina</taxon>
        <taxon>Rhabditomorpha</taxon>
        <taxon>Rhabditoidea</taxon>
        <taxon>Rhabditidae</taxon>
        <taxon>Peloderinae</taxon>
        <taxon>Caenorhabditis</taxon>
    </lineage>
</organism>